<feature type="chain" id="PRO_5032972747" description="Major facilitator superfamily (MFS) profile domain-containing protein" evidence="8">
    <location>
        <begin position="17"/>
        <end position="1012"/>
    </location>
</feature>
<evidence type="ECO:0000256" key="6">
    <source>
        <dbReference type="ARBA" id="ARBA00023136"/>
    </source>
</evidence>
<evidence type="ECO:0000313" key="10">
    <source>
        <dbReference type="EMBL" id="CAF2104902.1"/>
    </source>
</evidence>
<feature type="transmembrane region" description="Helical" evidence="7">
    <location>
        <begin position="95"/>
        <end position="114"/>
    </location>
</feature>
<keyword evidence="6 7" id="KW-0472">Membrane</keyword>
<dbReference type="PROSITE" id="PS50850">
    <property type="entry name" value="MFS"/>
    <property type="match status" value="1"/>
</dbReference>
<keyword evidence="4" id="KW-0769">Symport</keyword>
<feature type="transmembrane region" description="Helical" evidence="7">
    <location>
        <begin position="531"/>
        <end position="554"/>
    </location>
</feature>
<evidence type="ECO:0000256" key="4">
    <source>
        <dbReference type="ARBA" id="ARBA00022847"/>
    </source>
</evidence>
<evidence type="ECO:0000256" key="2">
    <source>
        <dbReference type="ARBA" id="ARBA00022448"/>
    </source>
</evidence>
<evidence type="ECO:0000256" key="1">
    <source>
        <dbReference type="ARBA" id="ARBA00004141"/>
    </source>
</evidence>
<keyword evidence="8" id="KW-0732">Signal</keyword>
<feature type="signal peptide" evidence="8">
    <location>
        <begin position="1"/>
        <end position="16"/>
    </location>
</feature>
<feature type="transmembrane region" description="Helical" evidence="7">
    <location>
        <begin position="808"/>
        <end position="830"/>
    </location>
</feature>
<dbReference type="InterPro" id="IPR036259">
    <property type="entry name" value="MFS_trans_sf"/>
</dbReference>
<comment type="subcellular location">
    <subcellularLocation>
        <location evidence="1">Membrane</location>
        <topology evidence="1">Multi-pass membrane protein</topology>
    </subcellularLocation>
</comment>
<dbReference type="AlphaFoldDB" id="A0A816TSH5"/>
<dbReference type="FunFam" id="1.20.1250.20:FF:000003">
    <property type="entry name" value="Solute carrier family 17 member 3"/>
    <property type="match status" value="1"/>
</dbReference>
<sequence length="1012" mass="112486">LFCLVWTAIWFYFTAELPSTHETISEEEAKYIEENRDQAISQIDTIPWKDIFTSLPVWAIIAVHFGTSWSLFLIFNEFPTFLVKSLGFRVDSAGSMAALLWLLLAVTVYAAGIISDKLTEKYSTLFLKREGDTRFVISMVIGVLALAFYIVFAGGELQTWAWGSSNEYEPVLNNPISSPNANESSVLDENNTEWIRRFVSAYTSGQSTAQIMALANIYQRIPKRYIFSVLAFFGMFNASMLRSNLSIAVVEIITPRVEITSNNTTRIIPAVHNWSTTTQGYILSSFFFTYTAVQVPLGFLATRFGGRIFFGGSIGLCAFVSLFTPLCVRSGSTALILLRLLEGFCLSSVYPSLHVVWSIWAPKTDKSKMASLAFSGVYCGAFFIMLTGGAIAADWSWEWVFYLPGLSALSWTIAWFYVTAESPSTHPTISVEEVKYIEDNMDKDILRTDTIPWKAVLTSLPVWAIIAAHFGANWSAYLILTELPTFLVKALDFRIDTAGLLAALPWLALGISTCAAGVISDRLTEKYSTLYIRKLIMFITFTIMVLSFLMIILLNVKSRGLIVMGITIMATSCGPAWANFGVNHLDIGGHYAGVLMSISNSIGSTPGFLAPMITGYIVENPHLKREWNIIFIISIVICVLAIGFYMIFAAGELQPWALNNNNEYEPVLNNPISSQDLNENNTDGPGTLIYLRILEGLCSSCVYPSLYAVWSKWAPKNNKSALVTVSFSGAYFGTFIIMLLGGVIAADWSLKWIFYLSGISGLVWAVVWFRTTIESPATRQNILVEEVLYIEEGMGKTISQKDTVPWKLIFTALPVWSIIAAQFGVHWSIYSIFSELPTFLVESLDFPVDTAGLLAVLPWLLLAISVYLTGIISDKLVEKYGYHLSDHFYYNRVGFPSNYYVLDNDDRALIVIGACGPAWASFGVNHLDIGGHYAAVLTGMSNCIGSTPGFILKHEWNNIFIIPIFISVAALMFYTFFAAGELQSWASNSSDEHQRVLNNHVVSQDTSEHTTN</sequence>
<feature type="transmembrane region" description="Helical" evidence="7">
    <location>
        <begin position="225"/>
        <end position="241"/>
    </location>
</feature>
<feature type="transmembrane region" description="Helical" evidence="7">
    <location>
        <begin position="752"/>
        <end position="769"/>
    </location>
</feature>
<dbReference type="GO" id="GO:0006820">
    <property type="term" value="P:monoatomic anion transport"/>
    <property type="evidence" value="ECO:0007669"/>
    <property type="project" value="TreeGrafter"/>
</dbReference>
<feature type="non-terminal residue" evidence="10">
    <location>
        <position position="1012"/>
    </location>
</feature>
<evidence type="ECO:0000256" key="5">
    <source>
        <dbReference type="ARBA" id="ARBA00022989"/>
    </source>
</evidence>
<dbReference type="SUPFAM" id="SSF103473">
    <property type="entry name" value="MFS general substrate transporter"/>
    <property type="match status" value="3"/>
</dbReference>
<dbReference type="GO" id="GO:0016020">
    <property type="term" value="C:membrane"/>
    <property type="evidence" value="ECO:0007669"/>
    <property type="project" value="UniProtKB-SubCell"/>
</dbReference>
<feature type="transmembrane region" description="Helical" evidence="7">
    <location>
        <begin position="55"/>
        <end position="75"/>
    </location>
</feature>
<gene>
    <name evidence="10" type="ORF">XDN619_LOCUS19532</name>
</gene>
<dbReference type="Gene3D" id="1.20.1250.20">
    <property type="entry name" value="MFS general substrate transporter like domains"/>
    <property type="match status" value="5"/>
</dbReference>
<feature type="transmembrane region" description="Helical" evidence="7">
    <location>
        <begin position="561"/>
        <end position="578"/>
    </location>
</feature>
<dbReference type="InterPro" id="IPR050382">
    <property type="entry name" value="MFS_Na/Anion_cotransporter"/>
</dbReference>
<dbReference type="PANTHER" id="PTHR11662:SF455">
    <property type="entry name" value="GH23975P"/>
    <property type="match status" value="1"/>
</dbReference>
<comment type="caution">
    <text evidence="10">The sequence shown here is derived from an EMBL/GenBank/DDBJ whole genome shotgun (WGS) entry which is preliminary data.</text>
</comment>
<feature type="transmembrane region" description="Helical" evidence="7">
    <location>
        <begin position="722"/>
        <end position="746"/>
    </location>
</feature>
<evidence type="ECO:0000256" key="7">
    <source>
        <dbReference type="SAM" id="Phobius"/>
    </source>
</evidence>
<feature type="transmembrane region" description="Helical" evidence="7">
    <location>
        <begin position="850"/>
        <end position="872"/>
    </location>
</feature>
<feature type="transmembrane region" description="Helical" evidence="7">
    <location>
        <begin position="340"/>
        <end position="360"/>
    </location>
</feature>
<feature type="transmembrane region" description="Helical" evidence="7">
    <location>
        <begin position="372"/>
        <end position="392"/>
    </location>
</feature>
<dbReference type="GO" id="GO:0015293">
    <property type="term" value="F:symporter activity"/>
    <property type="evidence" value="ECO:0007669"/>
    <property type="project" value="UniProtKB-KW"/>
</dbReference>
<feature type="transmembrane region" description="Helical" evidence="7">
    <location>
        <begin position="959"/>
        <end position="979"/>
    </location>
</feature>
<accession>A0A816TSH5</accession>
<feature type="transmembrane region" description="Helical" evidence="7">
    <location>
        <begin position="689"/>
        <end position="710"/>
    </location>
</feature>
<dbReference type="Pfam" id="PF07690">
    <property type="entry name" value="MFS_1"/>
    <property type="match status" value="3"/>
</dbReference>
<feature type="transmembrane region" description="Helical" evidence="7">
    <location>
        <begin position="460"/>
        <end position="480"/>
    </location>
</feature>
<feature type="transmembrane region" description="Helical" evidence="7">
    <location>
        <begin position="281"/>
        <end position="302"/>
    </location>
</feature>
<feature type="transmembrane region" description="Helical" evidence="7">
    <location>
        <begin position="629"/>
        <end position="648"/>
    </location>
</feature>
<protein>
    <recommendedName>
        <fullName evidence="9">Major facilitator superfamily (MFS) profile domain-containing protein</fullName>
    </recommendedName>
</protein>
<feature type="transmembrane region" description="Helical" evidence="7">
    <location>
        <begin position="308"/>
        <end position="328"/>
    </location>
</feature>
<dbReference type="Proteomes" id="UP000663887">
    <property type="component" value="Unassembled WGS sequence"/>
</dbReference>
<dbReference type="FunFam" id="1.20.1250.20:FF:000423">
    <property type="entry name" value="Putative inorganic phosphate cotransporter-like Protein"/>
    <property type="match status" value="1"/>
</dbReference>
<reference evidence="10" key="1">
    <citation type="submission" date="2021-02" db="EMBL/GenBank/DDBJ databases">
        <authorList>
            <person name="Nowell W R."/>
        </authorList>
    </citation>
    <scope>NUCLEOTIDE SEQUENCE</scope>
</reference>
<proteinExistence type="predicted"/>
<evidence type="ECO:0000256" key="8">
    <source>
        <dbReference type="SAM" id="SignalP"/>
    </source>
</evidence>
<organism evidence="10 11">
    <name type="scientific">Rotaria magnacalcarata</name>
    <dbReference type="NCBI Taxonomy" id="392030"/>
    <lineage>
        <taxon>Eukaryota</taxon>
        <taxon>Metazoa</taxon>
        <taxon>Spiralia</taxon>
        <taxon>Gnathifera</taxon>
        <taxon>Rotifera</taxon>
        <taxon>Eurotatoria</taxon>
        <taxon>Bdelloidea</taxon>
        <taxon>Philodinida</taxon>
        <taxon>Philodinidae</taxon>
        <taxon>Rotaria</taxon>
    </lineage>
</organism>
<dbReference type="PANTHER" id="PTHR11662">
    <property type="entry name" value="SOLUTE CARRIER FAMILY 17"/>
    <property type="match status" value="1"/>
</dbReference>
<evidence type="ECO:0000313" key="11">
    <source>
        <dbReference type="Proteomes" id="UP000663887"/>
    </source>
</evidence>
<feature type="transmembrane region" description="Helical" evidence="7">
    <location>
        <begin position="399"/>
        <end position="418"/>
    </location>
</feature>
<keyword evidence="2" id="KW-0813">Transport</keyword>
<feature type="domain" description="Major facilitator superfamily (MFS) profile" evidence="9">
    <location>
        <begin position="223"/>
        <end position="653"/>
    </location>
</feature>
<keyword evidence="3 7" id="KW-0812">Transmembrane</keyword>
<evidence type="ECO:0000256" key="3">
    <source>
        <dbReference type="ARBA" id="ARBA00022692"/>
    </source>
</evidence>
<feature type="transmembrane region" description="Helical" evidence="7">
    <location>
        <begin position="590"/>
        <end position="617"/>
    </location>
</feature>
<dbReference type="InterPro" id="IPR011701">
    <property type="entry name" value="MFS"/>
</dbReference>
<name>A0A816TSH5_9BILA</name>
<keyword evidence="5 7" id="KW-1133">Transmembrane helix</keyword>
<feature type="transmembrane region" description="Helical" evidence="7">
    <location>
        <begin position="135"/>
        <end position="155"/>
    </location>
</feature>
<dbReference type="EMBL" id="CAJNRG010008535">
    <property type="protein sequence ID" value="CAF2104902.1"/>
    <property type="molecule type" value="Genomic_DNA"/>
</dbReference>
<evidence type="ECO:0000259" key="9">
    <source>
        <dbReference type="PROSITE" id="PS50850"/>
    </source>
</evidence>
<dbReference type="InterPro" id="IPR020846">
    <property type="entry name" value="MFS_dom"/>
</dbReference>
<feature type="transmembrane region" description="Helical" evidence="7">
    <location>
        <begin position="500"/>
        <end position="519"/>
    </location>
</feature>